<dbReference type="RefSeq" id="WP_140161415.1">
    <property type="nucleotide sequence ID" value="NZ_JAIVBL010000225.1"/>
</dbReference>
<comment type="caution">
    <text evidence="1">The sequence shown here is derived from an EMBL/GenBank/DDBJ whole genome shotgun (WGS) entry which is preliminary data.</text>
</comment>
<organism evidence="1 3">
    <name type="scientific">Bacillus thuringiensis</name>
    <dbReference type="NCBI Taxonomy" id="1428"/>
    <lineage>
        <taxon>Bacteria</taxon>
        <taxon>Bacillati</taxon>
        <taxon>Bacillota</taxon>
        <taxon>Bacilli</taxon>
        <taxon>Bacillales</taxon>
        <taxon>Bacillaceae</taxon>
        <taxon>Bacillus</taxon>
        <taxon>Bacillus cereus group</taxon>
    </lineage>
</organism>
<evidence type="ECO:0000313" key="3">
    <source>
        <dbReference type="Proteomes" id="UP000195077"/>
    </source>
</evidence>
<dbReference type="Proteomes" id="UP000195077">
    <property type="component" value="Unassembled WGS sequence"/>
</dbReference>
<accession>A0A9X6Q6R5</accession>
<dbReference type="EMBL" id="NFEN01000199">
    <property type="protein sequence ID" value="OUA15990.1"/>
    <property type="molecule type" value="Genomic_DNA"/>
</dbReference>
<dbReference type="EMBL" id="NFEN01000213">
    <property type="protein sequence ID" value="OUA15167.1"/>
    <property type="molecule type" value="Genomic_DNA"/>
</dbReference>
<gene>
    <name evidence="2" type="ORF">BK775_31810</name>
    <name evidence="1" type="ORF">BK775_32995</name>
</gene>
<feature type="non-terminal residue" evidence="1">
    <location>
        <position position="61"/>
    </location>
</feature>
<dbReference type="AlphaFoldDB" id="A0A9X6Q6R5"/>
<evidence type="ECO:0000313" key="1">
    <source>
        <dbReference type="EMBL" id="OUA15167.1"/>
    </source>
</evidence>
<protein>
    <submittedName>
        <fullName evidence="1">Uncharacterized protein</fullName>
    </submittedName>
</protein>
<name>A0A9X6Q6R5_BACTU</name>
<sequence>MRIKGHLIDNEAQLQDKLDLIYKKAKEDNSSFHGMIELMKNKQTIKTAIHNIKSNRGSKTV</sequence>
<proteinExistence type="predicted"/>
<reference evidence="1 3" key="1">
    <citation type="submission" date="2016-10" db="EMBL/GenBank/DDBJ databases">
        <title>Comparative genomics of Bacillus thuringiensis reveals a path to pathogens against multiple invertebrate hosts.</title>
        <authorList>
            <person name="Zheng J."/>
            <person name="Gao Q."/>
            <person name="Liu H."/>
            <person name="Peng D."/>
            <person name="Ruan L."/>
            <person name="Sun M."/>
        </authorList>
    </citation>
    <scope>NUCLEOTIDE SEQUENCE [LARGE SCALE GENOMIC DNA]</scope>
    <source>
        <strain evidence="1">I13</strain>
    </source>
</reference>
<evidence type="ECO:0000313" key="2">
    <source>
        <dbReference type="EMBL" id="OUA15990.1"/>
    </source>
</evidence>